<proteinExistence type="predicted"/>
<dbReference type="SMART" id="SM01126">
    <property type="entry name" value="DDE_Tnp_IS1595"/>
    <property type="match status" value="1"/>
</dbReference>
<organism evidence="2 3">
    <name type="scientific">Leptospira barantonii</name>
    <dbReference type="NCBI Taxonomy" id="2023184"/>
    <lineage>
        <taxon>Bacteria</taxon>
        <taxon>Pseudomonadati</taxon>
        <taxon>Spirochaetota</taxon>
        <taxon>Spirochaetia</taxon>
        <taxon>Leptospirales</taxon>
        <taxon>Leptospiraceae</taxon>
        <taxon>Leptospira</taxon>
    </lineage>
</organism>
<evidence type="ECO:0000259" key="1">
    <source>
        <dbReference type="SMART" id="SM01126"/>
    </source>
</evidence>
<reference evidence="2 3" key="1">
    <citation type="submission" date="2017-07" db="EMBL/GenBank/DDBJ databases">
        <title>Leptospira spp. isolated from tropical soils.</title>
        <authorList>
            <person name="Thibeaux R."/>
            <person name="Iraola G."/>
            <person name="Ferres I."/>
            <person name="Bierque E."/>
            <person name="Girault D."/>
            <person name="Soupe-Gilbert M.-E."/>
            <person name="Picardeau M."/>
            <person name="Goarant C."/>
        </authorList>
    </citation>
    <scope>NUCLEOTIDE SEQUENCE [LARGE SCALE GENOMIC DNA]</scope>
    <source>
        <strain evidence="2 3">FH4-C-A1</strain>
    </source>
</reference>
<gene>
    <name evidence="2" type="ORF">CH367_07775</name>
</gene>
<accession>A0ABX4NNP2</accession>
<feature type="domain" description="ISXO2-like transposase" evidence="1">
    <location>
        <begin position="107"/>
        <end position="257"/>
    </location>
</feature>
<sequence length="334" mass="38046">MRSPKVLTASEIKRKTGVSYKTALLLKRRIQLFASEQKESFRDLIYEKLASSFQEFRLPVANENGKTNVSEKKSAQPRTPAKLLKKALKGKEQVNADTLVLFSASQRANKGRKRHKHGGCTASIYMSEKLGGKQIGTLVHTIATSEGALILDSVPDQKMNTLGPLFLKNIPKTAPIFTDSAYTWLSGVYKNHRMVNHSAKSKDSRYRWARNRWSRDGVHIQYAEGNHRVIKQAFSEYGYIRPEYSQLYLNEYCFFKNLKAFGIEKLVERNRLRNEESKKGIEVAEVAKIEKMQNPTGESLLFAVKANFHPDVRKINKKSLTILSIQSTQITFNT</sequence>
<comment type="caution">
    <text evidence="2">The sequence shown here is derived from an EMBL/GenBank/DDBJ whole genome shotgun (WGS) entry which is preliminary data.</text>
</comment>
<name>A0ABX4NNP2_9LEPT</name>
<keyword evidence="3" id="KW-1185">Reference proteome</keyword>
<dbReference type="EMBL" id="NPDS01000002">
    <property type="protein sequence ID" value="PJZ58456.1"/>
    <property type="molecule type" value="Genomic_DNA"/>
</dbReference>
<protein>
    <submittedName>
        <fullName evidence="2">Transposase</fullName>
    </submittedName>
</protein>
<evidence type="ECO:0000313" key="2">
    <source>
        <dbReference type="EMBL" id="PJZ58456.1"/>
    </source>
</evidence>
<evidence type="ECO:0000313" key="3">
    <source>
        <dbReference type="Proteomes" id="UP000231879"/>
    </source>
</evidence>
<dbReference type="InterPro" id="IPR024445">
    <property type="entry name" value="Tnp_ISXO2-like"/>
</dbReference>
<dbReference type="Pfam" id="PF12762">
    <property type="entry name" value="DDE_Tnp_IS1595"/>
    <property type="match status" value="1"/>
</dbReference>
<dbReference type="Proteomes" id="UP000231879">
    <property type="component" value="Unassembled WGS sequence"/>
</dbReference>